<keyword evidence="3" id="KW-0238">DNA-binding</keyword>
<feature type="domain" description="DUF4158" evidence="6">
    <location>
        <begin position="11"/>
        <end position="173"/>
    </location>
</feature>
<evidence type="ECO:0000259" key="5">
    <source>
        <dbReference type="Pfam" id="PF01526"/>
    </source>
</evidence>
<dbReference type="NCBIfam" id="NF033527">
    <property type="entry name" value="transpos_Tn3"/>
    <property type="match status" value="1"/>
</dbReference>
<evidence type="ECO:0000313" key="7">
    <source>
        <dbReference type="EMBL" id="AKN37014.1"/>
    </source>
</evidence>
<dbReference type="GO" id="GO:0003677">
    <property type="term" value="F:DNA binding"/>
    <property type="evidence" value="ECO:0007669"/>
    <property type="project" value="UniProtKB-KW"/>
</dbReference>
<keyword evidence="4" id="KW-0233">DNA recombination</keyword>
<dbReference type="AlphaFoldDB" id="A0A0H3ZSY8"/>
<evidence type="ECO:0000256" key="1">
    <source>
        <dbReference type="ARBA" id="ARBA00009402"/>
    </source>
</evidence>
<dbReference type="GO" id="GO:0006313">
    <property type="term" value="P:DNA transposition"/>
    <property type="evidence" value="ECO:0007669"/>
    <property type="project" value="InterPro"/>
</dbReference>
<reference evidence="7" key="1">
    <citation type="journal article" date="2015" name="MBio">
        <title>Eco-Evolutionary Dynamics of Episomes among Ecologically Cohesive Bacterial Populations.</title>
        <authorList>
            <person name="Xue H."/>
            <person name="Cordero O.X."/>
            <person name="Camas F.M."/>
            <person name="Trimble W."/>
            <person name="Meyer F."/>
            <person name="Guglielmini J."/>
            <person name="Rocha E.P."/>
            <person name="Polz M.F."/>
        </authorList>
    </citation>
    <scope>NUCLEOTIDE SEQUENCE</scope>
    <source>
        <strain evidence="7">FF_61</strain>
    </source>
</reference>
<dbReference type="EMBL" id="KP795522">
    <property type="protein sequence ID" value="AKN37014.1"/>
    <property type="molecule type" value="Genomic_DNA"/>
</dbReference>
<evidence type="ECO:0000259" key="6">
    <source>
        <dbReference type="Pfam" id="PF13700"/>
    </source>
</evidence>
<dbReference type="GO" id="GO:0004803">
    <property type="term" value="F:transposase activity"/>
    <property type="evidence" value="ECO:0007669"/>
    <property type="project" value="InterPro"/>
</dbReference>
<name>A0A0H3ZSY8_9VIBR</name>
<keyword evidence="2" id="KW-0815">Transposition</keyword>
<dbReference type="Pfam" id="PF13700">
    <property type="entry name" value="DUF4158"/>
    <property type="match status" value="1"/>
</dbReference>
<protein>
    <submittedName>
        <fullName evidence="7">Transposase</fullName>
    </submittedName>
</protein>
<evidence type="ECO:0000256" key="3">
    <source>
        <dbReference type="ARBA" id="ARBA00023125"/>
    </source>
</evidence>
<accession>A0A0H3ZSY8</accession>
<dbReference type="InterPro" id="IPR002513">
    <property type="entry name" value="Tn3_Tnp_DDE_dom"/>
</dbReference>
<comment type="similarity">
    <text evidence="1">Belongs to the transposase 7 family.</text>
</comment>
<feature type="domain" description="Tn3 transposase DDE" evidence="5">
    <location>
        <begin position="589"/>
        <end position="977"/>
    </location>
</feature>
<dbReference type="InterPro" id="IPR025296">
    <property type="entry name" value="DUF4158"/>
</dbReference>
<dbReference type="InterPro" id="IPR047653">
    <property type="entry name" value="Tn3-like_transpos"/>
</dbReference>
<evidence type="ECO:0000256" key="4">
    <source>
        <dbReference type="ARBA" id="ARBA00023172"/>
    </source>
</evidence>
<evidence type="ECO:0000256" key="2">
    <source>
        <dbReference type="ARBA" id="ARBA00022578"/>
    </source>
</evidence>
<sequence length="1008" mass="116481">MQTVKPSRIQILTDQEIHDLYSRPVFNQSEREEYFSVDPRIDKVLSTLGKVETRIYLLLLIGYFRAKPVVQKFRLRDVKQDVDYLYATYFPNRKPKYALIAKSTRATLILKMYEIIGFTRLSKVDEKSLLERLQDVTTICTYPKYIFDECLAFFGQKRIGLAGYSTLQTMITSVLASERQRTESILSSSMSDTTRMQLKKILHTKGRLNQLSAQKGSAKDFTPSELMRDIETHSTIKSVYQEIKGLINELGLSQGNLTYYASIIRHQSLYKIRRFPEWQGMLYIVCYLFFRYQETNDKLVTEFQYVTRKQRESASAAAKQRIADELEVVRDKLTHAGHLLGLFVDDSVSDQTQFGDIRQNAFEKLSKDEIQLISQHLNKESFDKRQYEWQHIDSQYRKISSLIRPLFLAIDIECEPGQTLLSTQLQIAKSELQREKHLCTADQRLLLKQDKDYIVDKEGINYRRFEYYLYQKVSRMLDSNHIFVNESAKNKRLEDDLIPITEWKKNENLVANTGLDKLIAPIEQTLATCTKSVRHKMAQVSRNINDGANDFVIHQPRTNQLTWKLANKRWKDDLDNPIYNQLQHMGIIEIMDYVNQRTGYLDAFKSIGTKKLGSKAREEDLLACIFGNGSNYGLYHMSSISDRAIGVLRAVNDGYIRPETTSDANDVISDALAKLPIFKHYTINESTPFGSIDGQKHACRINTFKARFSAKYFRKGKGVSALTLVSNHVPVNTKIISANEYEGHHAFDLLYNNSSDIQPKALATDTHGVNNVNFAILDLFGYQFAPRYAKFKYVFHDLFEIEHGEAVSLKLRRPFNTSLIKREWENIQRIICSLSRKTTTQSTIITKLSNGKQNSRTLAALREYDRIIKCLYVLDYVDDKVLRQFVQQALNRGEAYHQLRRAIASINGNQFRGGNDYQIDQWNDCARIIANCIIYYNSALLSSLIEKFEQEGNQEVVHLIAGLSPVAWRHIQLAGNYTFGIQKDNIVLEKLLENLEPWREESMVELVA</sequence>
<organism evidence="7">
    <name type="scientific">Vibrio cyclitrophicus</name>
    <dbReference type="NCBI Taxonomy" id="47951"/>
    <lineage>
        <taxon>Bacteria</taxon>
        <taxon>Pseudomonadati</taxon>
        <taxon>Pseudomonadota</taxon>
        <taxon>Gammaproteobacteria</taxon>
        <taxon>Vibrionales</taxon>
        <taxon>Vibrionaceae</taxon>
        <taxon>Vibrio</taxon>
    </lineage>
</organism>
<proteinExistence type="inferred from homology"/>
<dbReference type="Pfam" id="PF01526">
    <property type="entry name" value="DDE_Tnp_Tn3"/>
    <property type="match status" value="1"/>
</dbReference>